<dbReference type="Gene3D" id="3.30.450.150">
    <property type="entry name" value="Haem-degrading domain"/>
    <property type="match status" value="1"/>
</dbReference>
<comment type="caution">
    <text evidence="1">The sequence shown here is derived from an EMBL/GenBank/DDBJ whole genome shotgun (WGS) entry which is preliminary data.</text>
</comment>
<keyword evidence="2" id="KW-1185">Reference proteome</keyword>
<dbReference type="RefSeq" id="WP_312001220.1">
    <property type="nucleotide sequence ID" value="NZ_JAUSUY010000014.1"/>
</dbReference>
<accession>A0ABU3HAK4</accession>
<evidence type="ECO:0000313" key="2">
    <source>
        <dbReference type="Proteomes" id="UP001248709"/>
    </source>
</evidence>
<dbReference type="EMBL" id="JAUSUY010000014">
    <property type="protein sequence ID" value="MDT3427844.1"/>
    <property type="molecule type" value="Genomic_DNA"/>
</dbReference>
<sequence length="163" mass="18106">MMALSAEQVLQQEYGLELDSFSAEDAVTFGMKVLEISGERSKYIVVAVRRNGKLLFYKAGADTVIAQDELIRRKTNAVNRQGHSSLYLFLKYDGDEQAFCQVYDVSPEDCALHGGCFPIKLRNTKVVGTVAVTGLTAEENHLLCLQALSFIKRRQSEGEIPVL</sequence>
<dbReference type="PANTHER" id="PTHR28255">
    <property type="match status" value="1"/>
</dbReference>
<proteinExistence type="predicted"/>
<reference evidence="1 2" key="1">
    <citation type="submission" date="2023-07" db="EMBL/GenBank/DDBJ databases">
        <title>Genomic Encyclopedia of Type Strains, Phase IV (KMG-IV): sequencing the most valuable type-strain genomes for metagenomic binning, comparative biology and taxonomic classification.</title>
        <authorList>
            <person name="Goeker M."/>
        </authorList>
    </citation>
    <scope>NUCLEOTIDE SEQUENCE [LARGE SCALE GENOMIC DNA]</scope>
    <source>
        <strain evidence="1 2">T98</strain>
    </source>
</reference>
<dbReference type="InterPro" id="IPR038084">
    <property type="entry name" value="PduO/GlcC-like_sf"/>
</dbReference>
<organism evidence="1 2">
    <name type="scientific">Paenibacillus forsythiae</name>
    <dbReference type="NCBI Taxonomy" id="365616"/>
    <lineage>
        <taxon>Bacteria</taxon>
        <taxon>Bacillati</taxon>
        <taxon>Bacillota</taxon>
        <taxon>Bacilli</taxon>
        <taxon>Bacillales</taxon>
        <taxon>Paenibacillaceae</taxon>
        <taxon>Paenibacillus</taxon>
    </lineage>
</organism>
<dbReference type="InterPro" id="IPR010371">
    <property type="entry name" value="YBR137W-like"/>
</dbReference>
<protein>
    <submittedName>
        <fullName evidence="1">Uncharacterized protein (UPF0303 family)</fullName>
    </submittedName>
</protein>
<dbReference type="PANTHER" id="PTHR28255:SF1">
    <property type="entry name" value="UPF0303 PROTEIN YBR137W"/>
    <property type="match status" value="1"/>
</dbReference>
<evidence type="ECO:0000313" key="1">
    <source>
        <dbReference type="EMBL" id="MDT3427844.1"/>
    </source>
</evidence>
<dbReference type="InterPro" id="IPR005624">
    <property type="entry name" value="PduO/GlcC-like"/>
</dbReference>
<dbReference type="SUPFAM" id="SSF143744">
    <property type="entry name" value="GlcG-like"/>
    <property type="match status" value="1"/>
</dbReference>
<dbReference type="Proteomes" id="UP001248709">
    <property type="component" value="Unassembled WGS sequence"/>
</dbReference>
<gene>
    <name evidence="1" type="ORF">J2Z22_003420</name>
</gene>
<name>A0ABU3HAK4_9BACL</name>
<dbReference type="Pfam" id="PF03928">
    <property type="entry name" value="HbpS-like"/>
    <property type="match status" value="1"/>
</dbReference>